<keyword evidence="2 6" id="KW-0238">DNA-binding</keyword>
<name>A0ABP9HC56_9ACTN</name>
<dbReference type="Gene3D" id="1.10.260.40">
    <property type="entry name" value="lambda repressor-like DNA-binding domains"/>
    <property type="match status" value="1"/>
</dbReference>
<accession>A0ABP9HC56</accession>
<dbReference type="Pfam" id="PF13377">
    <property type="entry name" value="Peripla_BP_3"/>
    <property type="match status" value="1"/>
</dbReference>
<proteinExistence type="predicted"/>
<dbReference type="PANTHER" id="PTHR30146:SF138">
    <property type="entry name" value="TRANSCRIPTIONAL REGULATORY PROTEIN"/>
    <property type="match status" value="1"/>
</dbReference>
<dbReference type="PROSITE" id="PS50932">
    <property type="entry name" value="HTH_LACI_2"/>
    <property type="match status" value="1"/>
</dbReference>
<dbReference type="CDD" id="cd06267">
    <property type="entry name" value="PBP1_LacI_sugar_binding-like"/>
    <property type="match status" value="1"/>
</dbReference>
<evidence type="ECO:0000256" key="2">
    <source>
        <dbReference type="ARBA" id="ARBA00023125"/>
    </source>
</evidence>
<evidence type="ECO:0000256" key="1">
    <source>
        <dbReference type="ARBA" id="ARBA00023015"/>
    </source>
</evidence>
<dbReference type="CDD" id="cd01392">
    <property type="entry name" value="HTH_LacI"/>
    <property type="match status" value="1"/>
</dbReference>
<dbReference type="EMBL" id="BAABIL010000085">
    <property type="protein sequence ID" value="GAA4967066.1"/>
    <property type="molecule type" value="Genomic_DNA"/>
</dbReference>
<comment type="caution">
    <text evidence="6">The sequence shown here is derived from an EMBL/GenBank/DDBJ whole genome shotgun (WGS) entry which is preliminary data.</text>
</comment>
<evidence type="ECO:0000259" key="5">
    <source>
        <dbReference type="PROSITE" id="PS50932"/>
    </source>
</evidence>
<evidence type="ECO:0000256" key="4">
    <source>
        <dbReference type="SAM" id="MobiDB-lite"/>
    </source>
</evidence>
<keyword evidence="7" id="KW-1185">Reference proteome</keyword>
<dbReference type="InterPro" id="IPR028082">
    <property type="entry name" value="Peripla_BP_I"/>
</dbReference>
<dbReference type="SUPFAM" id="SSF47413">
    <property type="entry name" value="lambda repressor-like DNA-binding domains"/>
    <property type="match status" value="1"/>
</dbReference>
<protein>
    <submittedName>
        <fullName evidence="6">LacI family DNA-binding transcriptional regulator</fullName>
    </submittedName>
</protein>
<evidence type="ECO:0000313" key="7">
    <source>
        <dbReference type="Proteomes" id="UP001501195"/>
    </source>
</evidence>
<organism evidence="6 7">
    <name type="scientific">Kineococcus glutinatus</name>
    <dbReference type="NCBI Taxonomy" id="1070872"/>
    <lineage>
        <taxon>Bacteria</taxon>
        <taxon>Bacillati</taxon>
        <taxon>Actinomycetota</taxon>
        <taxon>Actinomycetes</taxon>
        <taxon>Kineosporiales</taxon>
        <taxon>Kineosporiaceae</taxon>
        <taxon>Kineococcus</taxon>
    </lineage>
</organism>
<dbReference type="Pfam" id="PF00356">
    <property type="entry name" value="LacI"/>
    <property type="match status" value="1"/>
</dbReference>
<dbReference type="SUPFAM" id="SSF53822">
    <property type="entry name" value="Periplasmic binding protein-like I"/>
    <property type="match status" value="1"/>
</dbReference>
<keyword evidence="3" id="KW-0804">Transcription</keyword>
<dbReference type="InterPro" id="IPR010982">
    <property type="entry name" value="Lambda_DNA-bd_dom_sf"/>
</dbReference>
<sequence length="349" mass="36893">MSGVTIHEVATRAGVSASTVSRAFTNPQLVRADTRDRVLQLARDLGYTPNRAARGLITGRTGNIGVVVPDLANPFFSAVLKGANARAREADQIVFLADTDEDPGVEEDLVRAMAKQVDGIVLCSSRMSGHQLHELMPSIPLVLLNRREDDRPAVLFDNVAGVRRLLAHLGALGHRRVAYLGGPRTSWSDRERRRGMRLAARREAVDLVELGPFEPTYEGGLRAADPAAATGATAVVAFNDLMALGVLNRLAARGVAVPGEVSVAGFDGIPTAGMGALPLTTVALPMVQAGRAAIDLLLERLADPDPDAGRLQRVLDVDLLVRSTTATPLAPPPTPPPNPPTADVQGGRP</sequence>
<dbReference type="InterPro" id="IPR000843">
    <property type="entry name" value="HTH_LacI"/>
</dbReference>
<reference evidence="7" key="1">
    <citation type="journal article" date="2019" name="Int. J. Syst. Evol. Microbiol.">
        <title>The Global Catalogue of Microorganisms (GCM) 10K type strain sequencing project: providing services to taxonomists for standard genome sequencing and annotation.</title>
        <authorList>
            <consortium name="The Broad Institute Genomics Platform"/>
            <consortium name="The Broad Institute Genome Sequencing Center for Infectious Disease"/>
            <person name="Wu L."/>
            <person name="Ma J."/>
        </authorList>
    </citation>
    <scope>NUCLEOTIDE SEQUENCE [LARGE SCALE GENOMIC DNA]</scope>
    <source>
        <strain evidence="7">JCM 18126</strain>
    </source>
</reference>
<evidence type="ECO:0000256" key="3">
    <source>
        <dbReference type="ARBA" id="ARBA00023163"/>
    </source>
</evidence>
<feature type="compositionally biased region" description="Pro residues" evidence="4">
    <location>
        <begin position="329"/>
        <end position="340"/>
    </location>
</feature>
<gene>
    <name evidence="6" type="ORF">GCM10023225_07280</name>
</gene>
<dbReference type="SMART" id="SM00354">
    <property type="entry name" value="HTH_LACI"/>
    <property type="match status" value="1"/>
</dbReference>
<keyword evidence="1" id="KW-0805">Transcription regulation</keyword>
<dbReference type="GO" id="GO:0003677">
    <property type="term" value="F:DNA binding"/>
    <property type="evidence" value="ECO:0007669"/>
    <property type="project" value="UniProtKB-KW"/>
</dbReference>
<evidence type="ECO:0000313" key="6">
    <source>
        <dbReference type="EMBL" id="GAA4967066.1"/>
    </source>
</evidence>
<feature type="region of interest" description="Disordered" evidence="4">
    <location>
        <begin position="325"/>
        <end position="349"/>
    </location>
</feature>
<dbReference type="RefSeq" id="WP_345710982.1">
    <property type="nucleotide sequence ID" value="NZ_BAABIL010000085.1"/>
</dbReference>
<feature type="domain" description="HTH lacI-type" evidence="5">
    <location>
        <begin position="4"/>
        <end position="58"/>
    </location>
</feature>
<dbReference type="PANTHER" id="PTHR30146">
    <property type="entry name" value="LACI-RELATED TRANSCRIPTIONAL REPRESSOR"/>
    <property type="match status" value="1"/>
</dbReference>
<dbReference type="InterPro" id="IPR046335">
    <property type="entry name" value="LacI/GalR-like_sensor"/>
</dbReference>
<dbReference type="Gene3D" id="3.40.50.2300">
    <property type="match status" value="2"/>
</dbReference>
<dbReference type="Proteomes" id="UP001501195">
    <property type="component" value="Unassembled WGS sequence"/>
</dbReference>